<evidence type="ECO:0000259" key="2">
    <source>
        <dbReference type="Pfam" id="PF03372"/>
    </source>
</evidence>
<reference evidence="3 4" key="1">
    <citation type="submission" date="2024-04" db="EMBL/GenBank/DDBJ databases">
        <title>Luteolibacter sp. isolated from soil.</title>
        <authorList>
            <person name="An J."/>
        </authorList>
    </citation>
    <scope>NUCLEOTIDE SEQUENCE [LARGE SCALE GENOMIC DNA]</scope>
    <source>
        <strain evidence="3 4">Y139</strain>
    </source>
</reference>
<dbReference type="SUPFAM" id="SSF56219">
    <property type="entry name" value="DNase I-like"/>
    <property type="match status" value="1"/>
</dbReference>
<dbReference type="Pfam" id="PF17963">
    <property type="entry name" value="Big_9"/>
    <property type="match status" value="5"/>
</dbReference>
<gene>
    <name evidence="3" type="ORF">WKV53_01205</name>
</gene>
<feature type="domain" description="Endonuclease/exonuclease/phosphatase" evidence="2">
    <location>
        <begin position="52"/>
        <end position="239"/>
    </location>
</feature>
<organism evidence="3 4">
    <name type="scientific">Luteolibacter soli</name>
    <dbReference type="NCBI Taxonomy" id="3135280"/>
    <lineage>
        <taxon>Bacteria</taxon>
        <taxon>Pseudomonadati</taxon>
        <taxon>Verrucomicrobiota</taxon>
        <taxon>Verrucomicrobiia</taxon>
        <taxon>Verrucomicrobiales</taxon>
        <taxon>Verrucomicrobiaceae</taxon>
        <taxon>Luteolibacter</taxon>
    </lineage>
</organism>
<evidence type="ECO:0000313" key="3">
    <source>
        <dbReference type="EMBL" id="MEK7949089.1"/>
    </source>
</evidence>
<dbReference type="InterPro" id="IPR036691">
    <property type="entry name" value="Endo/exonu/phosph_ase_sf"/>
</dbReference>
<name>A0ABU9AN10_9BACT</name>
<dbReference type="Pfam" id="PF03372">
    <property type="entry name" value="Exo_endo_phos"/>
    <property type="match status" value="1"/>
</dbReference>
<dbReference type="InterPro" id="IPR051561">
    <property type="entry name" value="FRAS1_ECM"/>
</dbReference>
<dbReference type="RefSeq" id="WP_341402497.1">
    <property type="nucleotide sequence ID" value="NZ_JBBUKT010000001.1"/>
</dbReference>
<feature type="chain" id="PRO_5046827752" evidence="1">
    <location>
        <begin position="23"/>
        <end position="938"/>
    </location>
</feature>
<dbReference type="NCBIfam" id="NF012211">
    <property type="entry name" value="tand_rpt_95"/>
    <property type="match status" value="4"/>
</dbReference>
<dbReference type="InterPro" id="IPR005135">
    <property type="entry name" value="Endo/exonuclease/phosphatase"/>
</dbReference>
<evidence type="ECO:0000313" key="4">
    <source>
        <dbReference type="Proteomes" id="UP001371305"/>
    </source>
</evidence>
<feature type="signal peptide" evidence="1">
    <location>
        <begin position="1"/>
        <end position="22"/>
    </location>
</feature>
<accession>A0ABU9AN10</accession>
<dbReference type="Gene3D" id="3.60.10.10">
    <property type="entry name" value="Endonuclease/exonuclease/phosphatase"/>
    <property type="match status" value="1"/>
</dbReference>
<dbReference type="PANTHER" id="PTHR45739">
    <property type="entry name" value="MATRIX PROTEIN, PUTATIVE-RELATED"/>
    <property type="match status" value="1"/>
</dbReference>
<proteinExistence type="predicted"/>
<keyword evidence="4" id="KW-1185">Reference proteome</keyword>
<protein>
    <submittedName>
        <fullName evidence="3">Ig-like domain-containing protein</fullName>
    </submittedName>
</protein>
<dbReference type="EMBL" id="JBBUKT010000001">
    <property type="protein sequence ID" value="MEK7949089.1"/>
    <property type="molecule type" value="Genomic_DNA"/>
</dbReference>
<dbReference type="Gene3D" id="2.60.40.2810">
    <property type="match status" value="1"/>
</dbReference>
<sequence length="938" mass="96765">MFARLVSLSSLFFALFTALAPADEVVRIMAANISSGNNQSYDAGHGNRIFDGLNPDVALVQEMNVGGNSAAEYRAWVNAYFGSTFSYFVESGKNIPNGIVSRYPILASGVWDISDLTDREFVWARIDLPGDMNLLAVSVHLKSSSDSASRRQTEAQQLAGYIAAEKKATDHVVIGGDFNTYSRTESCVTALASTVVTTAPWPADQSGNTNTNAGQSSPYDWVMPSSSLAALSTPLVISPNTHTNGLVFDSRDYTPLSAVSPVQSGDSGATGMQHMAVMRAFLIPTNEPPVITAGTSVAVTLSRNNTPTAFSRSLTATDADSDPLTWTISTAAAHGTAGVVAPATGGTVALSYTPTTNYTGSDSFVVRVADGQGGTDTITVNLTIEPPPNTAPVITQGDSVAVTMSRDGSPTAFSRSLNATDADGNSLTWSISTQAAHGTAGVVAPATGGTVALSYVPVSGYTGTDSFIVRVSDGQGGTDTITVNLTIQPPPNVAPVIAEGDAVAVTMSRDGSPTAFSRSLNATDSNSDPLAWSIFTQATHGTAGVIAPATGGAVALSYAPLSGYTGTDSFVVRVSDGQGGTDTITVNVTIQPPPNVEPVIAQGDSVSVTMSRDGSPTAFQQSVSATDSNGDALTWSVFTQATHGTAGIVAPASGGTVALSYLPVTSYTGTDSFVVRVSDGEGGTDTIMVNVTIDPPPNVVPVIVQGDSVAVEMSRDGYPGAFQLTVSATDADNDPLSWTVSTAALHGTAVIVAPATGASPEISYQPADGYLGADSFRLRVSDGQGGTDEILVQVTVVAPSAYDDWTEEAFAPLTSETEATVWGEDADPDGDGMTNLEEFARGTDPAVADSGPALISAAAEENQHLLLSYLVRLDGSAPALDYMIEASAGLAGPWTPLAGSEYEDAGTTDLGGGFKRRTIRLTSTLGEGHRFFRLAFTR</sequence>
<keyword evidence="1" id="KW-0732">Signal</keyword>
<comment type="caution">
    <text evidence="3">The sequence shown here is derived from an EMBL/GenBank/DDBJ whole genome shotgun (WGS) entry which is preliminary data.</text>
</comment>
<dbReference type="PANTHER" id="PTHR45739:SF11">
    <property type="entry name" value="FRAS1-RELATED EXTRACELLULAR MATRIX PROTEIN 1-LIKE ISOFORM X1"/>
    <property type="match status" value="1"/>
</dbReference>
<dbReference type="Proteomes" id="UP001371305">
    <property type="component" value="Unassembled WGS sequence"/>
</dbReference>
<dbReference type="Gene3D" id="2.60.40.3440">
    <property type="match status" value="4"/>
</dbReference>
<evidence type="ECO:0000256" key="1">
    <source>
        <dbReference type="SAM" id="SignalP"/>
    </source>
</evidence>